<proteinExistence type="inferred from homology"/>
<feature type="region of interest" description="Disordered" evidence="4">
    <location>
        <begin position="31"/>
        <end position="54"/>
    </location>
</feature>
<accession>A0ABS8YJI1</accession>
<evidence type="ECO:0000259" key="6">
    <source>
        <dbReference type="Pfam" id="PF00496"/>
    </source>
</evidence>
<dbReference type="Proteomes" id="UP001199916">
    <property type="component" value="Unassembled WGS sequence"/>
</dbReference>
<dbReference type="PANTHER" id="PTHR30290">
    <property type="entry name" value="PERIPLASMIC BINDING COMPONENT OF ABC TRANSPORTER"/>
    <property type="match status" value="1"/>
</dbReference>
<feature type="signal peptide" evidence="5">
    <location>
        <begin position="1"/>
        <end position="30"/>
    </location>
</feature>
<evidence type="ECO:0000313" key="7">
    <source>
        <dbReference type="EMBL" id="MCE5171956.1"/>
    </source>
</evidence>
<dbReference type="EMBL" id="JAJNBZ010000022">
    <property type="protein sequence ID" value="MCE5171956.1"/>
    <property type="molecule type" value="Genomic_DNA"/>
</dbReference>
<dbReference type="PIRSF" id="PIRSF002741">
    <property type="entry name" value="MppA"/>
    <property type="match status" value="1"/>
</dbReference>
<feature type="chain" id="PRO_5046231312" evidence="5">
    <location>
        <begin position="31"/>
        <end position="538"/>
    </location>
</feature>
<dbReference type="Pfam" id="PF00496">
    <property type="entry name" value="SBP_bac_5"/>
    <property type="match status" value="1"/>
</dbReference>
<dbReference type="Gene3D" id="3.40.190.10">
    <property type="entry name" value="Periplasmic binding protein-like II"/>
    <property type="match status" value="1"/>
</dbReference>
<dbReference type="CDD" id="cd08512">
    <property type="entry name" value="PBP2_NikA_DppA_OppA_like_7"/>
    <property type="match status" value="1"/>
</dbReference>
<dbReference type="PROSITE" id="PS51257">
    <property type="entry name" value="PROKAR_LIPOPROTEIN"/>
    <property type="match status" value="1"/>
</dbReference>
<dbReference type="Gene3D" id="3.10.105.10">
    <property type="entry name" value="Dipeptide-binding Protein, Domain 3"/>
    <property type="match status" value="1"/>
</dbReference>
<dbReference type="InterPro" id="IPR000914">
    <property type="entry name" value="SBP_5_dom"/>
</dbReference>
<evidence type="ECO:0000256" key="2">
    <source>
        <dbReference type="ARBA" id="ARBA00005695"/>
    </source>
</evidence>
<gene>
    <name evidence="7" type="ORF">LQV63_21990</name>
</gene>
<dbReference type="RefSeq" id="WP_233698279.1">
    <property type="nucleotide sequence ID" value="NZ_JAJNBZ010000022.1"/>
</dbReference>
<feature type="domain" description="Solute-binding protein family 5" evidence="6">
    <location>
        <begin position="106"/>
        <end position="460"/>
    </location>
</feature>
<protein>
    <submittedName>
        <fullName evidence="7">ABC transporter substrate-binding protein</fullName>
    </submittedName>
</protein>
<keyword evidence="3 5" id="KW-0732">Signal</keyword>
<dbReference type="InterPro" id="IPR030678">
    <property type="entry name" value="Peptide/Ni-bd"/>
</dbReference>
<evidence type="ECO:0000256" key="5">
    <source>
        <dbReference type="SAM" id="SignalP"/>
    </source>
</evidence>
<dbReference type="Gene3D" id="3.90.76.10">
    <property type="entry name" value="Dipeptide-binding Protein, Domain 1"/>
    <property type="match status" value="1"/>
</dbReference>
<reference evidence="7 8" key="1">
    <citation type="submission" date="2021-11" db="EMBL/GenBank/DDBJ databases">
        <title>Draft genome sequence of Paenibacillus profundus YoMME, a new Gram-positive bacteria with exoelectrogenic properties.</title>
        <authorList>
            <person name="Hubenova Y."/>
            <person name="Hubenova E."/>
            <person name="Manasiev Y."/>
            <person name="Peykov S."/>
            <person name="Mitov M."/>
        </authorList>
    </citation>
    <scope>NUCLEOTIDE SEQUENCE [LARGE SCALE GENOMIC DNA]</scope>
    <source>
        <strain evidence="7 8">YoMME</strain>
    </source>
</reference>
<dbReference type="PROSITE" id="PS01040">
    <property type="entry name" value="SBP_BACTERIAL_5"/>
    <property type="match status" value="1"/>
</dbReference>
<evidence type="ECO:0000256" key="3">
    <source>
        <dbReference type="ARBA" id="ARBA00022729"/>
    </source>
</evidence>
<comment type="caution">
    <text evidence="7">The sequence shown here is derived from an EMBL/GenBank/DDBJ whole genome shotgun (WGS) entry which is preliminary data.</text>
</comment>
<keyword evidence="8" id="KW-1185">Reference proteome</keyword>
<organism evidence="7 8">
    <name type="scientific">Paenibacillus profundus</name>
    <dbReference type="NCBI Taxonomy" id="1173085"/>
    <lineage>
        <taxon>Bacteria</taxon>
        <taxon>Bacillati</taxon>
        <taxon>Bacillota</taxon>
        <taxon>Bacilli</taxon>
        <taxon>Bacillales</taxon>
        <taxon>Paenibacillaceae</taxon>
        <taxon>Paenibacillus</taxon>
    </lineage>
</organism>
<evidence type="ECO:0000313" key="8">
    <source>
        <dbReference type="Proteomes" id="UP001199916"/>
    </source>
</evidence>
<dbReference type="InterPro" id="IPR023765">
    <property type="entry name" value="SBP_5_CS"/>
</dbReference>
<feature type="compositionally biased region" description="Polar residues" evidence="4">
    <location>
        <begin position="32"/>
        <end position="54"/>
    </location>
</feature>
<dbReference type="SUPFAM" id="SSF53850">
    <property type="entry name" value="Periplasmic binding protein-like II"/>
    <property type="match status" value="1"/>
</dbReference>
<dbReference type="InterPro" id="IPR039424">
    <property type="entry name" value="SBP_5"/>
</dbReference>
<sequence length="538" mass="60180">MMKRSNTMMMAIALTLILTLLAGCAPKANQAGGDSNTGAAGEQANTPTNGTGSKTLTVAYSEGGQTLDPAEANDLTSDTLVLSTYDQLVTYGVKNVNGADIAATEEIKPMLAESWDVSDDQKTYTFKLRKDVKFHSGNPLNADAVVFSLDHIKNSNSGGFLYQQASIESFRKVDDATVEVKLERPNHMFLQILAMYSFSVIDPQAIEGDANEFLKTNTAGSGPFKLEKWDPSSEAVFVANDNYWQERAKLDKVVMKFMKEASSRTMLLNKGDIDLAMEIPPKDVDTLKQNNDLTVRSDASNRILYMGLNNNMKPFDNPKVRQAIEYAIPHDALLKDVMYGQAKQMKSIVASNTPGFSDKGYVYEYNLDKAKQLLKEAGYEDGFQFDFTLGSGFKDWEDAATVIQAELKKIGVTMNINKLARAQFLEQLRTGNVQAFMSKWTSFVNDPEYHLGFLVDSASSSNYVHYNNTKVNELLKQAAVETDMTKRNGMYEEIQSLINTDMPYLYMYEYNRLVAFNNDVKGYIFFPDECLRFYPISK</sequence>
<comment type="similarity">
    <text evidence="2">Belongs to the bacterial solute-binding protein 5 family.</text>
</comment>
<evidence type="ECO:0000256" key="4">
    <source>
        <dbReference type="SAM" id="MobiDB-lite"/>
    </source>
</evidence>
<name>A0ABS8YJI1_9BACL</name>
<evidence type="ECO:0000256" key="1">
    <source>
        <dbReference type="ARBA" id="ARBA00004193"/>
    </source>
</evidence>
<comment type="subcellular location">
    <subcellularLocation>
        <location evidence="1">Cell membrane</location>
        <topology evidence="1">Lipid-anchor</topology>
    </subcellularLocation>
</comment>